<protein>
    <submittedName>
        <fullName evidence="1">Uncharacterized protein</fullName>
    </submittedName>
</protein>
<name>A0A7D3UNS2_9VIRU</name>
<evidence type="ECO:0000313" key="1">
    <source>
        <dbReference type="EMBL" id="QKF93548.1"/>
    </source>
</evidence>
<accession>A0A7D3UNS2</accession>
<dbReference type="EMBL" id="MT418680">
    <property type="protein sequence ID" value="QKF93548.1"/>
    <property type="molecule type" value="Genomic_DNA"/>
</dbReference>
<organism evidence="1 2">
    <name type="scientific">Fadolivirus FV1/VV64</name>
    <dbReference type="NCBI Taxonomy" id="3070911"/>
    <lineage>
        <taxon>Viruses</taxon>
        <taxon>Varidnaviria</taxon>
        <taxon>Bamfordvirae</taxon>
        <taxon>Nucleocytoviricota</taxon>
        <taxon>Megaviricetes</taxon>
        <taxon>Imitervirales</taxon>
        <taxon>Mimiviridae</taxon>
        <taxon>Klosneuvirinae</taxon>
        <taxon>Fadolivirus</taxon>
        <taxon>Fadolivirus algeromassiliense</taxon>
    </lineage>
</organism>
<dbReference type="Proteomes" id="UP001162001">
    <property type="component" value="Segment"/>
</dbReference>
<gene>
    <name evidence="1" type="ORF">Fadolivirus_1_90</name>
</gene>
<reference evidence="1 2" key="1">
    <citation type="submission" date="2020-04" db="EMBL/GenBank/DDBJ databases">
        <title>Advantages and limits of metagenomic assembly and binning of a giant virus.</title>
        <authorList>
            <person name="Schulz F."/>
            <person name="Andreani J."/>
            <person name="Francis R."/>
            <person name="Boudjemaa H."/>
            <person name="Bou Khalil J.Y."/>
            <person name="Lee J."/>
            <person name="La Scola B."/>
            <person name="Woyke T."/>
        </authorList>
    </citation>
    <scope>NUCLEOTIDE SEQUENCE [LARGE SCALE GENOMIC DNA]</scope>
    <source>
        <strain evidence="1 2">FV1/VV64</strain>
    </source>
</reference>
<evidence type="ECO:0000313" key="2">
    <source>
        <dbReference type="Proteomes" id="UP001162001"/>
    </source>
</evidence>
<keyword evidence="2" id="KW-1185">Reference proteome</keyword>
<sequence>MGNCLDHFKRTKKVTESGIIYYNLPEYNNKNIQTVFDLVNKKYPQFKVVSVKEEETLEGKNTNKIIYIFYDVDTQEVKNVSYFP</sequence>
<proteinExistence type="predicted"/>